<dbReference type="SUPFAM" id="SSF53335">
    <property type="entry name" value="S-adenosyl-L-methionine-dependent methyltransferases"/>
    <property type="match status" value="1"/>
</dbReference>
<dbReference type="GO" id="GO:0016197">
    <property type="term" value="P:endosomal transport"/>
    <property type="evidence" value="ECO:0007669"/>
    <property type="project" value="TreeGrafter"/>
</dbReference>
<dbReference type="Proteomes" id="UP000625316">
    <property type="component" value="Unassembled WGS sequence"/>
</dbReference>
<dbReference type="Pfam" id="PF05050">
    <property type="entry name" value="Methyltransf_21"/>
    <property type="match status" value="1"/>
</dbReference>
<dbReference type="InterPro" id="IPR053202">
    <property type="entry name" value="EGF_Rcpt_Signaling_Reg"/>
</dbReference>
<keyword evidence="3" id="KW-1185">Reference proteome</keyword>
<dbReference type="GO" id="GO:0005737">
    <property type="term" value="C:cytoplasm"/>
    <property type="evidence" value="ECO:0007669"/>
    <property type="project" value="GOC"/>
</dbReference>
<evidence type="ECO:0000313" key="3">
    <source>
        <dbReference type="Proteomes" id="UP000625316"/>
    </source>
</evidence>
<dbReference type="InterPro" id="IPR029063">
    <property type="entry name" value="SAM-dependent_MTases_sf"/>
</dbReference>
<dbReference type="InterPro" id="IPR006342">
    <property type="entry name" value="FkbM_mtfrase"/>
</dbReference>
<proteinExistence type="predicted"/>
<evidence type="ECO:0000313" key="2">
    <source>
        <dbReference type="EMBL" id="MBE9030718.1"/>
    </source>
</evidence>
<sequence>MSLLSRLQQRFSPRRDIAQVREYVTQHAKTLKPKYEYFNETFNDRWIVEYAFPGKTGGYFIEAGAANGKEASSCYVLERHLGWQGLCIEPNIDFYQQLVKHRPNSICEQVCLSDQVETVSFILADADPDVAPYISGVKENLEAYKWEGDKIAASGREIELPAVPLEQLLRKHNAPKIIDYAAFDIEGSEIKVIESFPFEEYTCLALSVEADPWIWERMLTRLLPYGYQEVPNPFCDKPWEHYCLHESILNDQP</sequence>
<dbReference type="Gene3D" id="3.40.50.150">
    <property type="entry name" value="Vaccinia Virus protein VP39"/>
    <property type="match status" value="1"/>
</dbReference>
<comment type="caution">
    <text evidence="2">The sequence shown here is derived from an EMBL/GenBank/DDBJ whole genome shotgun (WGS) entry which is preliminary data.</text>
</comment>
<protein>
    <submittedName>
        <fullName evidence="2">FkbM family methyltransferase</fullName>
    </submittedName>
</protein>
<keyword evidence="2" id="KW-0489">Methyltransferase</keyword>
<dbReference type="AlphaFoldDB" id="A0A928VLC2"/>
<dbReference type="RefSeq" id="WP_264325548.1">
    <property type="nucleotide sequence ID" value="NZ_JADEXQ010000042.1"/>
</dbReference>
<dbReference type="GO" id="GO:0006888">
    <property type="term" value="P:endoplasmic reticulum to Golgi vesicle-mediated transport"/>
    <property type="evidence" value="ECO:0007669"/>
    <property type="project" value="TreeGrafter"/>
</dbReference>
<evidence type="ECO:0000259" key="1">
    <source>
        <dbReference type="Pfam" id="PF05050"/>
    </source>
</evidence>
<dbReference type="PANTHER" id="PTHR34009:SF2">
    <property type="entry name" value="PROTEIN STAR"/>
    <property type="match status" value="1"/>
</dbReference>
<organism evidence="2 3">
    <name type="scientific">Romeriopsis navalis LEGE 11480</name>
    <dbReference type="NCBI Taxonomy" id="2777977"/>
    <lineage>
        <taxon>Bacteria</taxon>
        <taxon>Bacillati</taxon>
        <taxon>Cyanobacteriota</taxon>
        <taxon>Cyanophyceae</taxon>
        <taxon>Leptolyngbyales</taxon>
        <taxon>Leptolyngbyaceae</taxon>
        <taxon>Romeriopsis</taxon>
        <taxon>Romeriopsis navalis</taxon>
    </lineage>
</organism>
<feature type="domain" description="Methyltransferase FkbM" evidence="1">
    <location>
        <begin position="63"/>
        <end position="212"/>
    </location>
</feature>
<dbReference type="GO" id="GO:0005886">
    <property type="term" value="C:plasma membrane"/>
    <property type="evidence" value="ECO:0007669"/>
    <property type="project" value="TreeGrafter"/>
</dbReference>
<dbReference type="GO" id="GO:0032259">
    <property type="term" value="P:methylation"/>
    <property type="evidence" value="ECO:0007669"/>
    <property type="project" value="UniProtKB-KW"/>
</dbReference>
<gene>
    <name evidence="2" type="ORF">IQ266_13355</name>
</gene>
<accession>A0A928VLC2</accession>
<dbReference type="PANTHER" id="PTHR34009">
    <property type="entry name" value="PROTEIN STAR"/>
    <property type="match status" value="1"/>
</dbReference>
<dbReference type="EMBL" id="JADEXQ010000042">
    <property type="protein sequence ID" value="MBE9030718.1"/>
    <property type="molecule type" value="Genomic_DNA"/>
</dbReference>
<dbReference type="GO" id="GO:0008168">
    <property type="term" value="F:methyltransferase activity"/>
    <property type="evidence" value="ECO:0007669"/>
    <property type="project" value="UniProtKB-KW"/>
</dbReference>
<name>A0A928VLC2_9CYAN</name>
<keyword evidence="2" id="KW-0808">Transferase</keyword>
<reference evidence="2" key="1">
    <citation type="submission" date="2020-10" db="EMBL/GenBank/DDBJ databases">
        <authorList>
            <person name="Castelo-Branco R."/>
            <person name="Eusebio N."/>
            <person name="Adriana R."/>
            <person name="Vieira A."/>
            <person name="Brugerolle De Fraissinette N."/>
            <person name="Rezende De Castro R."/>
            <person name="Schneider M.P."/>
            <person name="Vasconcelos V."/>
            <person name="Leao P.N."/>
        </authorList>
    </citation>
    <scope>NUCLEOTIDE SEQUENCE</scope>
    <source>
        <strain evidence="2">LEGE 11480</strain>
    </source>
</reference>